<keyword evidence="4" id="KW-0812">Transmembrane</keyword>
<feature type="repeat" description="TPR" evidence="3">
    <location>
        <begin position="235"/>
        <end position="268"/>
    </location>
</feature>
<keyword evidence="4" id="KW-1133">Transmembrane helix</keyword>
<dbReference type="SMART" id="SM00028">
    <property type="entry name" value="TPR"/>
    <property type="match status" value="7"/>
</dbReference>
<evidence type="ECO:0000256" key="2">
    <source>
        <dbReference type="ARBA" id="ARBA00022803"/>
    </source>
</evidence>
<dbReference type="AlphaFoldDB" id="V5WHF5"/>
<evidence type="ECO:0000256" key="1">
    <source>
        <dbReference type="ARBA" id="ARBA00022737"/>
    </source>
</evidence>
<keyword evidence="4" id="KW-0472">Membrane</keyword>
<dbReference type="InterPro" id="IPR007560">
    <property type="entry name" value="Restrct_endonuc_IV_Mrr"/>
</dbReference>
<dbReference type="GO" id="GO:0004519">
    <property type="term" value="F:endonuclease activity"/>
    <property type="evidence" value="ECO:0007669"/>
    <property type="project" value="InterPro"/>
</dbReference>
<feature type="repeat" description="TPR" evidence="3">
    <location>
        <begin position="167"/>
        <end position="200"/>
    </location>
</feature>
<reference evidence="6 7" key="1">
    <citation type="journal article" date="2015" name="Stand. Genomic Sci.">
        <title>Complete genome sequence and description of Salinispira pacifica gen. nov., sp. nov., a novel spirochaete isolated form a hypersaline microbial mat.</title>
        <authorList>
            <person name="Ben Hania W."/>
            <person name="Joseph M."/>
            <person name="Schumann P."/>
            <person name="Bunk B."/>
            <person name="Fiebig A."/>
            <person name="Sproer C."/>
            <person name="Klenk H.P."/>
            <person name="Fardeau M.L."/>
            <person name="Spring S."/>
        </authorList>
    </citation>
    <scope>NUCLEOTIDE SEQUENCE [LARGE SCALE GENOMIC DNA]</scope>
    <source>
        <strain evidence="6 7">L21-RPul-D2</strain>
    </source>
</reference>
<dbReference type="Pfam" id="PF13432">
    <property type="entry name" value="TPR_16"/>
    <property type="match status" value="2"/>
</dbReference>
<keyword evidence="2 3" id="KW-0802">TPR repeat</keyword>
<dbReference type="Pfam" id="PF13181">
    <property type="entry name" value="TPR_8"/>
    <property type="match status" value="2"/>
</dbReference>
<dbReference type="PROSITE" id="PS50005">
    <property type="entry name" value="TPR"/>
    <property type="match status" value="3"/>
</dbReference>
<dbReference type="KEGG" id="slr:L21SP2_1645"/>
<feature type="domain" description="Restriction endonuclease type IV Mrr" evidence="5">
    <location>
        <begin position="387"/>
        <end position="445"/>
    </location>
</feature>
<dbReference type="InterPro" id="IPR011856">
    <property type="entry name" value="tRNA_endonuc-like_dom_sf"/>
</dbReference>
<keyword evidence="7" id="KW-1185">Reference proteome</keyword>
<protein>
    <submittedName>
        <fullName evidence="6">TPR domain protein</fullName>
    </submittedName>
</protein>
<dbReference type="InterPro" id="IPR051012">
    <property type="entry name" value="CellSynth/LPSAsmb/PSIAsmb"/>
</dbReference>
<dbReference type="Gene3D" id="3.40.1350.10">
    <property type="match status" value="1"/>
</dbReference>
<accession>V5WHF5</accession>
<dbReference type="EMBL" id="CP006939">
    <property type="protein sequence ID" value="AHC15030.1"/>
    <property type="molecule type" value="Genomic_DNA"/>
</dbReference>
<dbReference type="Proteomes" id="UP000018680">
    <property type="component" value="Chromosome"/>
</dbReference>
<dbReference type="PATRIC" id="fig|1307761.3.peg.1640"/>
<dbReference type="PANTHER" id="PTHR45586">
    <property type="entry name" value="TPR REPEAT-CONTAINING PROTEIN PA4667"/>
    <property type="match status" value="1"/>
</dbReference>
<dbReference type="PANTHER" id="PTHR45586:SF1">
    <property type="entry name" value="LIPOPOLYSACCHARIDE ASSEMBLY PROTEIN B"/>
    <property type="match status" value="1"/>
</dbReference>
<keyword evidence="1" id="KW-0677">Repeat</keyword>
<dbReference type="GO" id="GO:0009307">
    <property type="term" value="P:DNA restriction-modification system"/>
    <property type="evidence" value="ECO:0007669"/>
    <property type="project" value="InterPro"/>
</dbReference>
<proteinExistence type="predicted"/>
<dbReference type="HOGENOM" id="CLU_048872_0_0_12"/>
<feature type="repeat" description="TPR" evidence="3">
    <location>
        <begin position="133"/>
        <end position="166"/>
    </location>
</feature>
<dbReference type="Gene3D" id="1.25.40.10">
    <property type="entry name" value="Tetratricopeptide repeat domain"/>
    <property type="match status" value="3"/>
</dbReference>
<sequence length="452" mass="52593">MIIIPLAVLGIFIVIAAIIIVRIFFRPKRVKNISQLYKQGKYAQASRMAKQILARDNRNADAHYFLGLCYEAEGKSELALMELKTVNQLSKFDEFINELEFRKKIAELFLKFNQSEEALKEYLLLVKKDENNAEYYFLIGSLFEQRNRPDKAVNYYKKAINLDERHAGSHAQLGSLLYRAKRFSDARGYLERAVKLDPENTQGSYFLGKIFKDNNDYHAALNYFERSSKDPELKVKSLAERGACYINMGDVDRAQAELRRAIKIAKNPRSQEVLYARYLLAYILEKERKIEEAIEHWEEIYKVKEDFRDISEKLANYQDLRTDDTIKDFLIAGQEEFLDMCKKAAGTMSFVVHEITPINGGCQILASENTDKKWRNQRKQPRLMHFLRVTDPIDESTIRSFNDTMREQNFPRGVILTSSTFSKMAQNFAESRPIELFDKDKLQKILKTALSS</sequence>
<dbReference type="GO" id="GO:0003677">
    <property type="term" value="F:DNA binding"/>
    <property type="evidence" value="ECO:0007669"/>
    <property type="project" value="InterPro"/>
</dbReference>
<dbReference type="STRING" id="1307761.L21SP2_1645"/>
<dbReference type="InterPro" id="IPR019734">
    <property type="entry name" value="TPR_rpt"/>
</dbReference>
<name>V5WHF5_9SPIO</name>
<evidence type="ECO:0000259" key="5">
    <source>
        <dbReference type="Pfam" id="PF04471"/>
    </source>
</evidence>
<dbReference type="RefSeq" id="WP_024267950.1">
    <property type="nucleotide sequence ID" value="NC_023035.1"/>
</dbReference>
<evidence type="ECO:0000256" key="3">
    <source>
        <dbReference type="PROSITE-ProRule" id="PRU00339"/>
    </source>
</evidence>
<dbReference type="SUPFAM" id="SSF48452">
    <property type="entry name" value="TPR-like"/>
    <property type="match status" value="2"/>
</dbReference>
<evidence type="ECO:0000313" key="6">
    <source>
        <dbReference type="EMBL" id="AHC15030.1"/>
    </source>
</evidence>
<gene>
    <name evidence="6" type="ORF">L21SP2_1645</name>
</gene>
<evidence type="ECO:0000256" key="4">
    <source>
        <dbReference type="SAM" id="Phobius"/>
    </source>
</evidence>
<dbReference type="Pfam" id="PF04471">
    <property type="entry name" value="Mrr_cat"/>
    <property type="match status" value="1"/>
</dbReference>
<evidence type="ECO:0000313" key="7">
    <source>
        <dbReference type="Proteomes" id="UP000018680"/>
    </source>
</evidence>
<dbReference type="InterPro" id="IPR011990">
    <property type="entry name" value="TPR-like_helical_dom_sf"/>
</dbReference>
<organism evidence="6 7">
    <name type="scientific">Salinispira pacifica</name>
    <dbReference type="NCBI Taxonomy" id="1307761"/>
    <lineage>
        <taxon>Bacteria</taxon>
        <taxon>Pseudomonadati</taxon>
        <taxon>Spirochaetota</taxon>
        <taxon>Spirochaetia</taxon>
        <taxon>Spirochaetales</taxon>
        <taxon>Spirochaetaceae</taxon>
        <taxon>Salinispira</taxon>
    </lineage>
</organism>
<dbReference type="eggNOG" id="COG0457">
    <property type="taxonomic scope" value="Bacteria"/>
</dbReference>
<feature type="transmembrane region" description="Helical" evidence="4">
    <location>
        <begin position="6"/>
        <end position="25"/>
    </location>
</feature>